<name>A0AAV8YUE9_9CUCU</name>
<dbReference type="EMBL" id="JAPWTK010000040">
    <property type="protein sequence ID" value="KAJ8955136.1"/>
    <property type="molecule type" value="Genomic_DNA"/>
</dbReference>
<dbReference type="Proteomes" id="UP001162162">
    <property type="component" value="Unassembled WGS sequence"/>
</dbReference>
<feature type="region of interest" description="Disordered" evidence="1">
    <location>
        <begin position="78"/>
        <end position="106"/>
    </location>
</feature>
<gene>
    <name evidence="2" type="ORF">NQ318_009029</name>
</gene>
<evidence type="ECO:0000313" key="3">
    <source>
        <dbReference type="Proteomes" id="UP001162162"/>
    </source>
</evidence>
<evidence type="ECO:0000313" key="2">
    <source>
        <dbReference type="EMBL" id="KAJ8955136.1"/>
    </source>
</evidence>
<protein>
    <submittedName>
        <fullName evidence="2">Uncharacterized protein</fullName>
    </submittedName>
</protein>
<sequence length="134" mass="15081">MGGNRGEWTQEGDPAGRYFNRNRLLLTGIPSSTKMNVHMLKPGKSGKPGTFFSTSSYKYDPDYILFAHAFSAFGPTTIRPREPIKKRRRNPKNHPETTLNTTKETSWKRSRYPIIFGTLENSGVAEAPSSSDKN</sequence>
<comment type="caution">
    <text evidence="2">The sequence shown here is derived from an EMBL/GenBank/DDBJ whole genome shotgun (WGS) entry which is preliminary data.</text>
</comment>
<reference evidence="2" key="1">
    <citation type="journal article" date="2023" name="Insect Mol. Biol.">
        <title>Genome sequencing provides insights into the evolution of gene families encoding plant cell wall-degrading enzymes in longhorned beetles.</title>
        <authorList>
            <person name="Shin N.R."/>
            <person name="Okamura Y."/>
            <person name="Kirsch R."/>
            <person name="Pauchet Y."/>
        </authorList>
    </citation>
    <scope>NUCLEOTIDE SEQUENCE</scope>
    <source>
        <strain evidence="2">AMC_N1</strain>
    </source>
</reference>
<accession>A0AAV8YUE9</accession>
<dbReference type="AlphaFoldDB" id="A0AAV8YUE9"/>
<organism evidence="2 3">
    <name type="scientific">Aromia moschata</name>
    <dbReference type="NCBI Taxonomy" id="1265417"/>
    <lineage>
        <taxon>Eukaryota</taxon>
        <taxon>Metazoa</taxon>
        <taxon>Ecdysozoa</taxon>
        <taxon>Arthropoda</taxon>
        <taxon>Hexapoda</taxon>
        <taxon>Insecta</taxon>
        <taxon>Pterygota</taxon>
        <taxon>Neoptera</taxon>
        <taxon>Endopterygota</taxon>
        <taxon>Coleoptera</taxon>
        <taxon>Polyphaga</taxon>
        <taxon>Cucujiformia</taxon>
        <taxon>Chrysomeloidea</taxon>
        <taxon>Cerambycidae</taxon>
        <taxon>Cerambycinae</taxon>
        <taxon>Callichromatini</taxon>
        <taxon>Aromia</taxon>
    </lineage>
</organism>
<evidence type="ECO:0000256" key="1">
    <source>
        <dbReference type="SAM" id="MobiDB-lite"/>
    </source>
</evidence>
<keyword evidence="3" id="KW-1185">Reference proteome</keyword>
<proteinExistence type="predicted"/>